<name>A0A8H3ZKH2_9PEZI</name>
<keyword evidence="2" id="KW-1185">Reference proteome</keyword>
<organism evidence="1 2">
    <name type="scientific">Colletotrichum asianum</name>
    <dbReference type="NCBI Taxonomy" id="702518"/>
    <lineage>
        <taxon>Eukaryota</taxon>
        <taxon>Fungi</taxon>
        <taxon>Dikarya</taxon>
        <taxon>Ascomycota</taxon>
        <taxon>Pezizomycotina</taxon>
        <taxon>Sordariomycetes</taxon>
        <taxon>Hypocreomycetidae</taxon>
        <taxon>Glomerellales</taxon>
        <taxon>Glomerellaceae</taxon>
        <taxon>Colletotrichum</taxon>
        <taxon>Colletotrichum gloeosporioides species complex</taxon>
    </lineage>
</organism>
<dbReference type="Proteomes" id="UP000434172">
    <property type="component" value="Unassembled WGS sequence"/>
</dbReference>
<protein>
    <submittedName>
        <fullName evidence="1">Uncharacterized protein</fullName>
    </submittedName>
</protein>
<sequence>MHSTSTQPSPSRPTWCPPRGHLHLNVCLCSSVITLLKTTASGSPVRAQLSS</sequence>
<dbReference type="AlphaFoldDB" id="A0A8H3ZKH2"/>
<comment type="caution">
    <text evidence="1">The sequence shown here is derived from an EMBL/GenBank/DDBJ whole genome shotgun (WGS) entry which is preliminary data.</text>
</comment>
<gene>
    <name evidence="1" type="ORF">GQ607_013708</name>
</gene>
<dbReference type="EMBL" id="WOWK01000101">
    <property type="protein sequence ID" value="KAF0319027.1"/>
    <property type="molecule type" value="Genomic_DNA"/>
</dbReference>
<evidence type="ECO:0000313" key="1">
    <source>
        <dbReference type="EMBL" id="KAF0319027.1"/>
    </source>
</evidence>
<reference evidence="1 2" key="1">
    <citation type="submission" date="2019-12" db="EMBL/GenBank/DDBJ databases">
        <title>A genome sequence resource for the geographically widespread anthracnose pathogen Colletotrichum asianum.</title>
        <authorList>
            <person name="Meng Y."/>
        </authorList>
    </citation>
    <scope>NUCLEOTIDE SEQUENCE [LARGE SCALE GENOMIC DNA]</scope>
    <source>
        <strain evidence="1 2">ICMP 18580</strain>
    </source>
</reference>
<accession>A0A8H3ZKH2</accession>
<evidence type="ECO:0000313" key="2">
    <source>
        <dbReference type="Proteomes" id="UP000434172"/>
    </source>
</evidence>
<proteinExistence type="predicted"/>